<evidence type="ECO:0000256" key="1">
    <source>
        <dbReference type="SAM" id="MobiDB-lite"/>
    </source>
</evidence>
<proteinExistence type="predicted"/>
<keyword evidence="2" id="KW-1133">Transmembrane helix</keyword>
<keyword evidence="2" id="KW-0472">Membrane</keyword>
<keyword evidence="4" id="KW-1185">Reference proteome</keyword>
<feature type="transmembrane region" description="Helical" evidence="2">
    <location>
        <begin position="143"/>
        <end position="164"/>
    </location>
</feature>
<keyword evidence="2" id="KW-0812">Transmembrane</keyword>
<evidence type="ECO:0000313" key="3">
    <source>
        <dbReference type="EMBL" id="KRL52527.1"/>
    </source>
</evidence>
<comment type="caution">
    <text evidence="3">The sequence shown here is derived from an EMBL/GenBank/DDBJ whole genome shotgun (WGS) entry which is preliminary data.</text>
</comment>
<evidence type="ECO:0000256" key="2">
    <source>
        <dbReference type="SAM" id="Phobius"/>
    </source>
</evidence>
<dbReference type="STRING" id="1114972.FD35_GL001914"/>
<name>A0A0R1R612_9LACO</name>
<reference evidence="3 4" key="1">
    <citation type="journal article" date="2015" name="Genome Announc.">
        <title>Expanding the biotechnology potential of lactobacilli through comparative genomics of 213 strains and associated genera.</title>
        <authorList>
            <person name="Sun Z."/>
            <person name="Harris H.M."/>
            <person name="McCann A."/>
            <person name="Guo C."/>
            <person name="Argimon S."/>
            <person name="Zhang W."/>
            <person name="Yang X."/>
            <person name="Jeffery I.B."/>
            <person name="Cooney J.C."/>
            <person name="Kagawa T.F."/>
            <person name="Liu W."/>
            <person name="Song Y."/>
            <person name="Salvetti E."/>
            <person name="Wrobel A."/>
            <person name="Rasinkangas P."/>
            <person name="Parkhill J."/>
            <person name="Rea M.C."/>
            <person name="O'Sullivan O."/>
            <person name="Ritari J."/>
            <person name="Douillard F.P."/>
            <person name="Paul Ross R."/>
            <person name="Yang R."/>
            <person name="Briner A.E."/>
            <person name="Felis G.E."/>
            <person name="de Vos W.M."/>
            <person name="Barrangou R."/>
            <person name="Klaenhammer T.R."/>
            <person name="Caufield P.W."/>
            <person name="Cui Y."/>
            <person name="Zhang H."/>
            <person name="O'Toole P.W."/>
        </authorList>
    </citation>
    <scope>NUCLEOTIDE SEQUENCE [LARGE SCALE GENOMIC DNA]</scope>
    <source>
        <strain evidence="3 4">DSM 15814</strain>
    </source>
</reference>
<evidence type="ECO:0000313" key="4">
    <source>
        <dbReference type="Proteomes" id="UP000051999"/>
    </source>
</evidence>
<dbReference type="EMBL" id="AZFF01000037">
    <property type="protein sequence ID" value="KRL52527.1"/>
    <property type="molecule type" value="Genomic_DNA"/>
</dbReference>
<accession>A0A0R1R612</accession>
<dbReference type="Proteomes" id="UP000051999">
    <property type="component" value="Unassembled WGS sequence"/>
</dbReference>
<gene>
    <name evidence="3" type="ORF">FD35_GL001914</name>
</gene>
<protein>
    <submittedName>
        <fullName evidence="3">Uncharacterized protein</fullName>
    </submittedName>
</protein>
<feature type="region of interest" description="Disordered" evidence="1">
    <location>
        <begin position="46"/>
        <end position="67"/>
    </location>
</feature>
<organism evidence="3 4">
    <name type="scientific">Furfurilactobacillus rossiae DSM 15814</name>
    <dbReference type="NCBI Taxonomy" id="1114972"/>
    <lineage>
        <taxon>Bacteria</taxon>
        <taxon>Bacillati</taxon>
        <taxon>Bacillota</taxon>
        <taxon>Bacilli</taxon>
        <taxon>Lactobacillales</taxon>
        <taxon>Lactobacillaceae</taxon>
        <taxon>Furfurilactobacillus</taxon>
    </lineage>
</organism>
<dbReference type="PATRIC" id="fig|1114972.6.peg.1952"/>
<feature type="compositionally biased region" description="Low complexity" evidence="1">
    <location>
        <begin position="46"/>
        <end position="55"/>
    </location>
</feature>
<dbReference type="AlphaFoldDB" id="A0A0R1R612"/>
<sequence>MLMIWMNGNVAFAKKETTKIPADTTQQQTTTDQPNGQLAINQQVLQQKPQVTQAQHGNSNKAATDIPDLFDPQYTKGLAKEAANQQAGNRATKHQVFSKTKPQIDTDVKGIRKTQKHLFTGRKRIDTNAGVDPTTQSGSRSHINLPVVVITLIGFVLVGVVLGIKGQKLLFWRRKRD</sequence>